<dbReference type="InterPro" id="IPR056594">
    <property type="entry name" value="AT5G49610-like_b-prop"/>
</dbReference>
<accession>A0A1E5VYT5</accession>
<comment type="caution">
    <text evidence="2">The sequence shown here is derived from an EMBL/GenBank/DDBJ whole genome shotgun (WGS) entry which is preliminary data.</text>
</comment>
<proteinExistence type="predicted"/>
<dbReference type="AlphaFoldDB" id="A0A1E5VYT5"/>
<evidence type="ECO:0000313" key="2">
    <source>
        <dbReference type="EMBL" id="OEL30245.1"/>
    </source>
</evidence>
<feature type="domain" description="F-box protein AT5G49610-like beta-propeller" evidence="1">
    <location>
        <begin position="91"/>
        <end position="239"/>
    </location>
</feature>
<name>A0A1E5VYT5_9POAL</name>
<dbReference type="OrthoDB" id="669728at2759"/>
<keyword evidence="3" id="KW-1185">Reference proteome</keyword>
<dbReference type="Proteomes" id="UP000095767">
    <property type="component" value="Unassembled WGS sequence"/>
</dbReference>
<sequence length="247" mass="26979">MYAYNPVTGALDLISVPPDEIADVSHGEFVYHGFHMVFPSDEAPGSIRVVCVCHDASRVRAAVFSSGTSHQGVAGAPMGTQVNGCSAHSGQAYMLVLDTATLQFSCMDLPDHLKGQGHIYGTGETKDGKLCIVCATQFDLFVSYRRAGADGVDKWMLDNFFELEGEVLEATRGSRDEHGALKVLGIMDGIVYMSTCETFKDASLPCWFLTCLETRKLEKLFHKLNDSHVHPYIMAWPPSLVADIVNP</sequence>
<evidence type="ECO:0000313" key="3">
    <source>
        <dbReference type="Proteomes" id="UP000095767"/>
    </source>
</evidence>
<dbReference type="EMBL" id="LWDX02025991">
    <property type="protein sequence ID" value="OEL30245.1"/>
    <property type="molecule type" value="Genomic_DNA"/>
</dbReference>
<reference evidence="2 3" key="1">
    <citation type="submission" date="2016-09" db="EMBL/GenBank/DDBJ databases">
        <title>The draft genome of Dichanthelium oligosanthes: A C3 panicoid grass species.</title>
        <authorList>
            <person name="Studer A.J."/>
            <person name="Schnable J.C."/>
            <person name="Brutnell T.P."/>
        </authorList>
    </citation>
    <scope>NUCLEOTIDE SEQUENCE [LARGE SCALE GENOMIC DNA]</scope>
    <source>
        <strain evidence="3">cv. Kellogg 1175</strain>
        <tissue evidence="2">Leaf</tissue>
    </source>
</reference>
<evidence type="ECO:0000259" key="1">
    <source>
        <dbReference type="Pfam" id="PF23635"/>
    </source>
</evidence>
<dbReference type="Pfam" id="PF23635">
    <property type="entry name" value="Beta-prop_AT5G49610-like"/>
    <property type="match status" value="1"/>
</dbReference>
<gene>
    <name evidence="2" type="ORF">BAE44_0008738</name>
</gene>
<dbReference type="STRING" id="888268.A0A1E5VYT5"/>
<protein>
    <recommendedName>
        <fullName evidence="1">F-box protein AT5G49610-like beta-propeller domain-containing protein</fullName>
    </recommendedName>
</protein>
<organism evidence="2 3">
    <name type="scientific">Dichanthelium oligosanthes</name>
    <dbReference type="NCBI Taxonomy" id="888268"/>
    <lineage>
        <taxon>Eukaryota</taxon>
        <taxon>Viridiplantae</taxon>
        <taxon>Streptophyta</taxon>
        <taxon>Embryophyta</taxon>
        <taxon>Tracheophyta</taxon>
        <taxon>Spermatophyta</taxon>
        <taxon>Magnoliopsida</taxon>
        <taxon>Liliopsida</taxon>
        <taxon>Poales</taxon>
        <taxon>Poaceae</taxon>
        <taxon>PACMAD clade</taxon>
        <taxon>Panicoideae</taxon>
        <taxon>Panicodae</taxon>
        <taxon>Paniceae</taxon>
        <taxon>Dichantheliinae</taxon>
        <taxon>Dichanthelium</taxon>
    </lineage>
</organism>
<dbReference type="PANTHER" id="PTHR33207">
    <property type="entry name" value="F-BOX DOMAIN CONTAINING PROTEIN-RELATED"/>
    <property type="match status" value="1"/>
</dbReference>